<dbReference type="PANTHER" id="PTHR45733:SF8">
    <property type="entry name" value="FORMIN-J"/>
    <property type="match status" value="1"/>
</dbReference>
<dbReference type="GeneID" id="20654302"/>
<dbReference type="InterPro" id="IPR042201">
    <property type="entry name" value="FH2_Formin_sf"/>
</dbReference>
<dbReference type="Proteomes" id="UP000002640">
    <property type="component" value="Unassembled WGS sequence"/>
</dbReference>
<proteinExistence type="predicted"/>
<feature type="domain" description="FH2" evidence="2">
    <location>
        <begin position="52"/>
        <end position="469"/>
    </location>
</feature>
<dbReference type="KEGG" id="psoj:PHYSODRAFT_472971"/>
<dbReference type="STRING" id="1094619.G4YLX2"/>
<feature type="region of interest" description="Disordered" evidence="1">
    <location>
        <begin position="30"/>
        <end position="94"/>
    </location>
</feature>
<name>G4YLX2_PHYSP</name>
<dbReference type="SUPFAM" id="SSF101447">
    <property type="entry name" value="Formin homology 2 domain (FH2 domain)"/>
    <property type="match status" value="1"/>
</dbReference>
<evidence type="ECO:0000313" key="4">
    <source>
        <dbReference type="Proteomes" id="UP000002640"/>
    </source>
</evidence>
<dbReference type="GO" id="GO:0071203">
    <property type="term" value="C:WASH complex"/>
    <property type="evidence" value="ECO:0007669"/>
    <property type="project" value="InterPro"/>
</dbReference>
<sequence length="469" mass="52586">EDPFERFKKMLKFGIPRVAVEDKMRMDGINPAGLDSPVPEGQVYVKPPPEPASSAPRPSISRKRWHWAQVPNEKRTSPLEGGSTWTQRSEKGAAERISDAMKTDILRHYTSVIDPVATNAACVSLPSASGDVSLALGTQARSRIVKRGGVRMMKGQKSLNFELAVRRITVPFEKVAEDLEDLTAVYIKVADIKTILAMWPSMAEQLVLNQLIADNATLGLSERFFVAVRAVPRVKEKLECLQFKLEFSSRVYELEQLAQRVTRSLNQLHSSDKFQRLMWALRDFGNFVNGHETEAQSFSLESLLSLMTTKSFVDPTISLLDTFVEFIQNDKDNYLPEFYEEINQVPLCCNVSVSAMQAEMKQLREGHRLAVSLAEAASTTSTAPEAVEEAARSQTAFARFASEVDSDLGAVQKLLDELEHSKQRFSCKYEENQDCPLEQNFNTIARFVSEFKARATAHVATCTVIEDKH</sequence>
<dbReference type="SMART" id="SM00498">
    <property type="entry name" value="FH2"/>
    <property type="match status" value="1"/>
</dbReference>
<dbReference type="OMA" id="RRWHWNE"/>
<dbReference type="InterPro" id="IPR051144">
    <property type="entry name" value="Formin_homology_domain"/>
</dbReference>
<feature type="non-terminal residue" evidence="3">
    <location>
        <position position="1"/>
    </location>
</feature>
<organism evidence="3 4">
    <name type="scientific">Phytophthora sojae (strain P6497)</name>
    <name type="common">Soybean stem and root rot agent</name>
    <name type="synonym">Phytophthora megasperma f. sp. glycines</name>
    <dbReference type="NCBI Taxonomy" id="1094619"/>
    <lineage>
        <taxon>Eukaryota</taxon>
        <taxon>Sar</taxon>
        <taxon>Stramenopiles</taxon>
        <taxon>Oomycota</taxon>
        <taxon>Peronosporomycetes</taxon>
        <taxon>Peronosporales</taxon>
        <taxon>Peronosporaceae</taxon>
        <taxon>Phytophthora</taxon>
    </lineage>
</organism>
<dbReference type="PROSITE" id="PS51444">
    <property type="entry name" value="FH2"/>
    <property type="match status" value="1"/>
</dbReference>
<dbReference type="InterPro" id="IPR015425">
    <property type="entry name" value="FH2_Formin"/>
</dbReference>
<accession>G4YLX2</accession>
<evidence type="ECO:0000256" key="1">
    <source>
        <dbReference type="SAM" id="MobiDB-lite"/>
    </source>
</evidence>
<dbReference type="EMBL" id="JH159151">
    <property type="protein sequence ID" value="EGZ27167.1"/>
    <property type="molecule type" value="Genomic_DNA"/>
</dbReference>
<keyword evidence="4" id="KW-1185">Reference proteome</keyword>
<dbReference type="PANTHER" id="PTHR45733">
    <property type="entry name" value="FORMIN-J"/>
    <property type="match status" value="1"/>
</dbReference>
<gene>
    <name evidence="3" type="ORF">PHYSODRAFT_472971</name>
</gene>
<dbReference type="Gene3D" id="1.20.58.2220">
    <property type="entry name" value="Formin, FH2 domain"/>
    <property type="match status" value="1"/>
</dbReference>
<dbReference type="Pfam" id="PF10152">
    <property type="entry name" value="CCDC53"/>
    <property type="match status" value="1"/>
</dbReference>
<evidence type="ECO:0000313" key="3">
    <source>
        <dbReference type="EMBL" id="EGZ27167.1"/>
    </source>
</evidence>
<dbReference type="InParanoid" id="G4YLX2"/>
<dbReference type="SMR" id="G4YLX2"/>
<protein>
    <recommendedName>
        <fullName evidence="2">FH2 domain-containing protein</fullName>
    </recommendedName>
</protein>
<dbReference type="AlphaFoldDB" id="G4YLX2"/>
<reference evidence="3 4" key="1">
    <citation type="journal article" date="2006" name="Science">
        <title>Phytophthora genome sequences uncover evolutionary origins and mechanisms of pathogenesis.</title>
        <authorList>
            <person name="Tyler B.M."/>
            <person name="Tripathy S."/>
            <person name="Zhang X."/>
            <person name="Dehal P."/>
            <person name="Jiang R.H."/>
            <person name="Aerts A."/>
            <person name="Arredondo F.D."/>
            <person name="Baxter L."/>
            <person name="Bensasson D."/>
            <person name="Beynon J.L."/>
            <person name="Chapman J."/>
            <person name="Damasceno C.M."/>
            <person name="Dorrance A.E."/>
            <person name="Dou D."/>
            <person name="Dickerman A.W."/>
            <person name="Dubchak I.L."/>
            <person name="Garbelotto M."/>
            <person name="Gijzen M."/>
            <person name="Gordon S.G."/>
            <person name="Govers F."/>
            <person name="Grunwald N.J."/>
            <person name="Huang W."/>
            <person name="Ivors K.L."/>
            <person name="Jones R.W."/>
            <person name="Kamoun S."/>
            <person name="Krampis K."/>
            <person name="Lamour K.H."/>
            <person name="Lee M.K."/>
            <person name="McDonald W.H."/>
            <person name="Medina M."/>
            <person name="Meijer H.J."/>
            <person name="Nordberg E.K."/>
            <person name="Maclean D.J."/>
            <person name="Ospina-Giraldo M.D."/>
            <person name="Morris P.F."/>
            <person name="Phuntumart V."/>
            <person name="Putnam N.H."/>
            <person name="Rash S."/>
            <person name="Rose J.K."/>
            <person name="Sakihama Y."/>
            <person name="Salamov A.A."/>
            <person name="Savidor A."/>
            <person name="Scheuring C.F."/>
            <person name="Smith B.M."/>
            <person name="Sobral B.W."/>
            <person name="Terry A."/>
            <person name="Torto-Alalibo T.A."/>
            <person name="Win J."/>
            <person name="Xu Z."/>
            <person name="Zhang H."/>
            <person name="Grigoriev I.V."/>
            <person name="Rokhsar D.S."/>
            <person name="Boore J.L."/>
        </authorList>
    </citation>
    <scope>NUCLEOTIDE SEQUENCE [LARGE SCALE GENOMIC DNA]</scope>
    <source>
        <strain evidence="3 4">P6497</strain>
    </source>
</reference>
<evidence type="ECO:0000259" key="2">
    <source>
        <dbReference type="PROSITE" id="PS51444"/>
    </source>
</evidence>
<dbReference type="Pfam" id="PF02181">
    <property type="entry name" value="FH2"/>
    <property type="match status" value="1"/>
</dbReference>
<dbReference type="InterPro" id="IPR019309">
    <property type="entry name" value="WASHC3"/>
</dbReference>
<dbReference type="RefSeq" id="XP_009514442.1">
    <property type="nucleotide sequence ID" value="XM_009516147.1"/>
</dbReference>